<proteinExistence type="predicted"/>
<evidence type="ECO:0000313" key="1">
    <source>
        <dbReference type="EMBL" id="CAL1673449.1"/>
    </source>
</evidence>
<keyword evidence="2" id="KW-1185">Reference proteome</keyword>
<reference evidence="1 2" key="1">
    <citation type="submission" date="2024-04" db="EMBL/GenBank/DDBJ databases">
        <authorList>
            <consortium name="Molecular Ecology Group"/>
        </authorList>
    </citation>
    <scope>NUCLEOTIDE SEQUENCE [LARGE SCALE GENOMIC DNA]</scope>
</reference>
<evidence type="ECO:0000313" key="2">
    <source>
        <dbReference type="Proteomes" id="UP001497644"/>
    </source>
</evidence>
<organism evidence="1 2">
    <name type="scientific">Lasius platythorax</name>
    <dbReference type="NCBI Taxonomy" id="488582"/>
    <lineage>
        <taxon>Eukaryota</taxon>
        <taxon>Metazoa</taxon>
        <taxon>Ecdysozoa</taxon>
        <taxon>Arthropoda</taxon>
        <taxon>Hexapoda</taxon>
        <taxon>Insecta</taxon>
        <taxon>Pterygota</taxon>
        <taxon>Neoptera</taxon>
        <taxon>Endopterygota</taxon>
        <taxon>Hymenoptera</taxon>
        <taxon>Apocrita</taxon>
        <taxon>Aculeata</taxon>
        <taxon>Formicoidea</taxon>
        <taxon>Formicidae</taxon>
        <taxon>Formicinae</taxon>
        <taxon>Lasius</taxon>
        <taxon>Lasius</taxon>
    </lineage>
</organism>
<accession>A0AAV2N0N5</accession>
<name>A0AAV2N0N5_9HYME</name>
<gene>
    <name evidence="1" type="ORF">LPLAT_LOCUS339</name>
</gene>
<protein>
    <submittedName>
        <fullName evidence="1">Uncharacterized protein</fullName>
    </submittedName>
</protein>
<dbReference type="EMBL" id="OZ034824">
    <property type="protein sequence ID" value="CAL1673449.1"/>
    <property type="molecule type" value="Genomic_DNA"/>
</dbReference>
<dbReference type="Proteomes" id="UP001497644">
    <property type="component" value="Chromosome 1"/>
</dbReference>
<dbReference type="AlphaFoldDB" id="A0AAV2N0N5"/>
<sequence>MANITIQFILEYNNLIFSGVLVFDSSRVETQTAADGAYFESRSVLRQLLEDFARVFEVSVAVFLGCILVLRAGGDEIGQLDVAVAIAPVVNCQTGRG</sequence>